<dbReference type="Gene3D" id="3.30.2130.30">
    <property type="match status" value="1"/>
</dbReference>
<comment type="caution">
    <text evidence="3">The sequence shown here is derived from an EMBL/GenBank/DDBJ whole genome shotgun (WGS) entry which is preliminary data.</text>
</comment>
<keyword evidence="1" id="KW-0694">RNA-binding</keyword>
<keyword evidence="3" id="KW-0489">Methyltransferase</keyword>
<feature type="domain" description="THUMP" evidence="2">
    <location>
        <begin position="1"/>
        <end position="77"/>
    </location>
</feature>
<feature type="non-terminal residue" evidence="3">
    <location>
        <position position="97"/>
    </location>
</feature>
<gene>
    <name evidence="3" type="ORF">LB359_12960</name>
</gene>
<dbReference type="PROSITE" id="PS51165">
    <property type="entry name" value="THUMP"/>
    <property type="match status" value="1"/>
</dbReference>
<dbReference type="PANTHER" id="PTHR47313">
    <property type="entry name" value="RIBOSOMAL RNA LARGE SUBUNIT METHYLTRANSFERASE K/L"/>
    <property type="match status" value="1"/>
</dbReference>
<reference evidence="3" key="1">
    <citation type="journal article" date="2021" name="Front Med (Lausanne)">
        <title>The Prevalence and Determinants of Fusidic Acid Resistance Among Methicillin-Resistant Staphylococcus aureus Clinical Isolates in China.</title>
        <authorList>
            <person name="Zhao H."/>
            <person name="Wang X."/>
            <person name="Wang B."/>
            <person name="Xu Y."/>
            <person name="Rao L."/>
            <person name="Wan B."/>
            <person name="Guo Y."/>
            <person name="Wu X."/>
            <person name="Yu J."/>
            <person name="Chen L."/>
            <person name="Li M."/>
            <person name="Yu F."/>
        </authorList>
    </citation>
    <scope>NUCLEOTIDE SEQUENCE</scope>
    <source>
        <strain evidence="3">NC-4</strain>
    </source>
</reference>
<dbReference type="InterPro" id="IPR004114">
    <property type="entry name" value="THUMP_dom"/>
</dbReference>
<dbReference type="GO" id="GO:0070043">
    <property type="term" value="F:rRNA (guanine-N7-)-methyltransferase activity"/>
    <property type="evidence" value="ECO:0007669"/>
    <property type="project" value="TreeGrafter"/>
</dbReference>
<dbReference type="CDD" id="cd11715">
    <property type="entry name" value="THUMP_AdoMetMT"/>
    <property type="match status" value="1"/>
</dbReference>
<protein>
    <submittedName>
        <fullName evidence="3">Class I SAM-dependent RNA methyltransferase</fullName>
    </submittedName>
</protein>
<sequence length="97" mass="10734">ALPWESIIDKEGNFPVQGRSVKSTLHSVPDCQAITKKAIVERLRRAYNEKGWLNESGAKYPVEVAILKDNVLLTIDTSGSGLNRRGYRLAQGEAPIK</sequence>
<name>A0AAW4YA14_STAAU</name>
<evidence type="ECO:0000313" key="3">
    <source>
        <dbReference type="EMBL" id="MCE3363227.1"/>
    </source>
</evidence>
<evidence type="ECO:0000313" key="4">
    <source>
        <dbReference type="Proteomes" id="UP001200271"/>
    </source>
</evidence>
<dbReference type="GO" id="GO:0003723">
    <property type="term" value="F:RNA binding"/>
    <property type="evidence" value="ECO:0007669"/>
    <property type="project" value="UniProtKB-UniRule"/>
</dbReference>
<feature type="non-terminal residue" evidence="3">
    <location>
        <position position="1"/>
    </location>
</feature>
<accession>A0AAW4YA14</accession>
<reference evidence="3" key="2">
    <citation type="submission" date="2023-08" db="EMBL/GenBank/DDBJ databases">
        <authorList>
            <person name="Zhao H."/>
            <person name="Wang X."/>
        </authorList>
    </citation>
    <scope>NUCLEOTIDE SEQUENCE</scope>
    <source>
        <strain evidence="3">NC-4</strain>
    </source>
</reference>
<dbReference type="AlphaFoldDB" id="A0AAW4YA14"/>
<dbReference type="GO" id="GO:0008990">
    <property type="term" value="F:rRNA (guanine-N2-)-methyltransferase activity"/>
    <property type="evidence" value="ECO:0007669"/>
    <property type="project" value="TreeGrafter"/>
</dbReference>
<proteinExistence type="predicted"/>
<dbReference type="PANTHER" id="PTHR47313:SF1">
    <property type="entry name" value="RIBOSOMAL RNA LARGE SUBUNIT METHYLTRANSFERASE K_L"/>
    <property type="match status" value="1"/>
</dbReference>
<evidence type="ECO:0000259" key="2">
    <source>
        <dbReference type="PROSITE" id="PS51165"/>
    </source>
</evidence>
<dbReference type="EMBL" id="JAIUEN010000132">
    <property type="protein sequence ID" value="MCE3363227.1"/>
    <property type="molecule type" value="Genomic_DNA"/>
</dbReference>
<organism evidence="3 4">
    <name type="scientific">Staphylococcus aureus</name>
    <dbReference type="NCBI Taxonomy" id="1280"/>
    <lineage>
        <taxon>Bacteria</taxon>
        <taxon>Bacillati</taxon>
        <taxon>Bacillota</taxon>
        <taxon>Bacilli</taxon>
        <taxon>Bacillales</taxon>
        <taxon>Staphylococcaceae</taxon>
        <taxon>Staphylococcus</taxon>
    </lineage>
</organism>
<dbReference type="Proteomes" id="UP001200271">
    <property type="component" value="Unassembled WGS sequence"/>
</dbReference>
<evidence type="ECO:0000256" key="1">
    <source>
        <dbReference type="PROSITE-ProRule" id="PRU00529"/>
    </source>
</evidence>
<dbReference type="Pfam" id="PF02926">
    <property type="entry name" value="THUMP"/>
    <property type="match status" value="1"/>
</dbReference>
<keyword evidence="3" id="KW-0808">Transferase</keyword>